<reference evidence="1" key="2">
    <citation type="journal article" date="2019" name="Genome Biol. Evol.">
        <title>Day and night: Metabolic profiles and evolutionary relationships of six axenic non-marine cyanobacteria.</title>
        <authorList>
            <person name="Will S.E."/>
            <person name="Henke P."/>
            <person name="Boedeker C."/>
            <person name="Huang S."/>
            <person name="Brinkmann H."/>
            <person name="Rohde M."/>
            <person name="Jarek M."/>
            <person name="Friedl T."/>
            <person name="Seufert S."/>
            <person name="Schumacher M."/>
            <person name="Overmann J."/>
            <person name="Neumann-Schaal M."/>
            <person name="Petersen J."/>
        </authorList>
    </citation>
    <scope>NUCLEOTIDE SEQUENCE [LARGE SCALE GENOMIC DNA]</scope>
    <source>
        <strain evidence="1">PCC 7102</strain>
    </source>
</reference>
<dbReference type="AlphaFoldDB" id="A0A3S1AXA5"/>
<name>A0A3S1AXA5_9CYAN</name>
<sequence length="60" mass="6988">MRARFGYKVAGTHQIMTHVNLYRFIRNCIGVLRLNTIILCELCASVVKKNYYHGDAERTE</sequence>
<protein>
    <submittedName>
        <fullName evidence="1">Uncharacterized protein</fullName>
    </submittedName>
</protein>
<accession>A0A3S1AXA5</accession>
<gene>
    <name evidence="1" type="ORF">DSM106972_071480</name>
</gene>
<dbReference type="Proteomes" id="UP000271624">
    <property type="component" value="Unassembled WGS sequence"/>
</dbReference>
<proteinExistence type="predicted"/>
<evidence type="ECO:0000313" key="2">
    <source>
        <dbReference type="Proteomes" id="UP000271624"/>
    </source>
</evidence>
<organism evidence="1 2">
    <name type="scientific">Dulcicalothrix desertica PCC 7102</name>
    <dbReference type="NCBI Taxonomy" id="232991"/>
    <lineage>
        <taxon>Bacteria</taxon>
        <taxon>Bacillati</taxon>
        <taxon>Cyanobacteriota</taxon>
        <taxon>Cyanophyceae</taxon>
        <taxon>Nostocales</taxon>
        <taxon>Calotrichaceae</taxon>
        <taxon>Dulcicalothrix</taxon>
    </lineage>
</organism>
<comment type="caution">
    <text evidence="1">The sequence shown here is derived from an EMBL/GenBank/DDBJ whole genome shotgun (WGS) entry which is preliminary data.</text>
</comment>
<dbReference type="EMBL" id="RSCL01000022">
    <property type="protein sequence ID" value="RUT00739.1"/>
    <property type="molecule type" value="Genomic_DNA"/>
</dbReference>
<evidence type="ECO:0000313" key="1">
    <source>
        <dbReference type="EMBL" id="RUT00739.1"/>
    </source>
</evidence>
<keyword evidence="2" id="KW-1185">Reference proteome</keyword>
<reference evidence="1" key="1">
    <citation type="submission" date="2018-12" db="EMBL/GenBank/DDBJ databases">
        <authorList>
            <person name="Will S."/>
            <person name="Neumann-Schaal M."/>
            <person name="Henke P."/>
        </authorList>
    </citation>
    <scope>NUCLEOTIDE SEQUENCE</scope>
    <source>
        <strain evidence="1">PCC 7102</strain>
    </source>
</reference>